<keyword evidence="16" id="KW-1185">Reference proteome</keyword>
<comment type="similarity">
    <text evidence="13">Belongs to the protein kinase superfamily.</text>
</comment>
<evidence type="ECO:0000256" key="12">
    <source>
        <dbReference type="PROSITE-ProRule" id="PRU10141"/>
    </source>
</evidence>
<feature type="binding site" evidence="12">
    <location>
        <position position="66"/>
    </location>
    <ligand>
        <name>ATP</name>
        <dbReference type="ChEBI" id="CHEBI:30616"/>
    </ligand>
</feature>
<dbReference type="GO" id="GO:0004674">
    <property type="term" value="F:protein serine/threonine kinase activity"/>
    <property type="evidence" value="ECO:0007669"/>
    <property type="project" value="UniProtKB-KW"/>
</dbReference>
<dbReference type="Proteomes" id="UP001179952">
    <property type="component" value="Unassembled WGS sequence"/>
</dbReference>
<dbReference type="InterPro" id="IPR008271">
    <property type="entry name" value="Ser/Thr_kinase_AS"/>
</dbReference>
<dbReference type="PROSITE" id="PS00107">
    <property type="entry name" value="PROTEIN_KINASE_ATP"/>
    <property type="match status" value="1"/>
</dbReference>
<dbReference type="InterPro" id="IPR000719">
    <property type="entry name" value="Prot_kinase_dom"/>
</dbReference>
<keyword evidence="5" id="KW-0732">Signal</keyword>
<dbReference type="GO" id="GO:0005524">
    <property type="term" value="F:ATP binding"/>
    <property type="evidence" value="ECO:0007669"/>
    <property type="project" value="UniProtKB-UniRule"/>
</dbReference>
<organism evidence="15 16">
    <name type="scientific">Acorus gramineus</name>
    <name type="common">Dwarf sweet flag</name>
    <dbReference type="NCBI Taxonomy" id="55184"/>
    <lineage>
        <taxon>Eukaryota</taxon>
        <taxon>Viridiplantae</taxon>
        <taxon>Streptophyta</taxon>
        <taxon>Embryophyta</taxon>
        <taxon>Tracheophyta</taxon>
        <taxon>Spermatophyta</taxon>
        <taxon>Magnoliopsida</taxon>
        <taxon>Liliopsida</taxon>
        <taxon>Acoraceae</taxon>
        <taxon>Acorus</taxon>
    </lineage>
</organism>
<comment type="caution">
    <text evidence="15">The sequence shown here is derived from an EMBL/GenBank/DDBJ whole genome shotgun (WGS) entry which is preliminary data.</text>
</comment>
<keyword evidence="10" id="KW-0472">Membrane</keyword>
<name>A0AAV9BEN0_ACOGR</name>
<comment type="subcellular location">
    <subcellularLocation>
        <location evidence="1">Membrane</location>
        <topology evidence="1">Single-pass type I membrane protein</topology>
    </subcellularLocation>
</comment>
<sequence length="353" mass="39666">MVLPELRSPALAMDEFLNNIERERPIRFTSEQLKHATGNYSHRLGAGGFGEVYKGALGNGVLVAVKVLRGTSNKRVEEQFMAEVSTIGRTHHHNLVRLHGFCFECDLRALVYEYMENGSLDRLLFHSNAAVGWEMLREIAIGTAKGIAYLHEECHQRIVHYDIKPGNILLNAKFCPKVSDFGLAKLCSRENSHLTLTGGRGTPGYAAPELWMPSWHVTHKCDVYSFGMLLFEVLGRRRNLDVSFPESQEWFPKWVWKRLGKSELGRVMEAEAAKRMARVALWCVQYQPEARPEMSAVVRMLEGGVEIPEPTYPFNYLVVGTPVRDPATDGVVGSDGVCFSPLMRKLEISVASS</sequence>
<evidence type="ECO:0000256" key="1">
    <source>
        <dbReference type="ARBA" id="ARBA00004479"/>
    </source>
</evidence>
<reference evidence="15" key="2">
    <citation type="submission" date="2023-06" db="EMBL/GenBank/DDBJ databases">
        <authorList>
            <person name="Ma L."/>
            <person name="Liu K.-W."/>
            <person name="Li Z."/>
            <person name="Hsiao Y.-Y."/>
            <person name="Qi Y."/>
            <person name="Fu T."/>
            <person name="Tang G."/>
            <person name="Zhang D."/>
            <person name="Sun W.-H."/>
            <person name="Liu D.-K."/>
            <person name="Li Y."/>
            <person name="Chen G.-Z."/>
            <person name="Liu X.-D."/>
            <person name="Liao X.-Y."/>
            <person name="Jiang Y.-T."/>
            <person name="Yu X."/>
            <person name="Hao Y."/>
            <person name="Huang J."/>
            <person name="Zhao X.-W."/>
            <person name="Ke S."/>
            <person name="Chen Y.-Y."/>
            <person name="Wu W.-L."/>
            <person name="Hsu J.-L."/>
            <person name="Lin Y.-F."/>
            <person name="Huang M.-D."/>
            <person name="Li C.-Y."/>
            <person name="Huang L."/>
            <person name="Wang Z.-W."/>
            <person name="Zhao X."/>
            <person name="Zhong W.-Y."/>
            <person name="Peng D.-H."/>
            <person name="Ahmad S."/>
            <person name="Lan S."/>
            <person name="Zhang J.-S."/>
            <person name="Tsai W.-C."/>
            <person name="Van De Peer Y."/>
            <person name="Liu Z.-J."/>
        </authorList>
    </citation>
    <scope>NUCLEOTIDE SEQUENCE</scope>
    <source>
        <strain evidence="15">SCP</strain>
        <tissue evidence="15">Leaves</tissue>
    </source>
</reference>
<evidence type="ECO:0000256" key="7">
    <source>
        <dbReference type="ARBA" id="ARBA00022777"/>
    </source>
</evidence>
<dbReference type="Pfam" id="PF07714">
    <property type="entry name" value="PK_Tyr_Ser-Thr"/>
    <property type="match status" value="1"/>
</dbReference>
<feature type="domain" description="Protein kinase" evidence="14">
    <location>
        <begin position="38"/>
        <end position="315"/>
    </location>
</feature>
<keyword evidence="11" id="KW-0325">Glycoprotein</keyword>
<evidence type="ECO:0000256" key="11">
    <source>
        <dbReference type="ARBA" id="ARBA00023180"/>
    </source>
</evidence>
<dbReference type="PANTHER" id="PTHR27009">
    <property type="entry name" value="RUST RESISTANCE KINASE LR10-RELATED"/>
    <property type="match status" value="1"/>
</dbReference>
<dbReference type="Gene3D" id="3.30.200.20">
    <property type="entry name" value="Phosphorylase Kinase, domain 1"/>
    <property type="match status" value="1"/>
</dbReference>
<keyword evidence="4" id="KW-0812">Transmembrane</keyword>
<keyword evidence="8 12" id="KW-0067">ATP-binding</keyword>
<dbReference type="FunFam" id="1.10.510.10:FF:000384">
    <property type="entry name" value="G-type lectin S-receptor-like serine/threonine-protein kinase"/>
    <property type="match status" value="1"/>
</dbReference>
<evidence type="ECO:0000256" key="5">
    <source>
        <dbReference type="ARBA" id="ARBA00022729"/>
    </source>
</evidence>
<evidence type="ECO:0000256" key="3">
    <source>
        <dbReference type="ARBA" id="ARBA00022679"/>
    </source>
</evidence>
<evidence type="ECO:0000256" key="6">
    <source>
        <dbReference type="ARBA" id="ARBA00022741"/>
    </source>
</evidence>
<dbReference type="FunFam" id="3.30.200.20:FF:000178">
    <property type="entry name" value="serine/threonine-protein kinase PBS1-like"/>
    <property type="match status" value="1"/>
</dbReference>
<reference evidence="15" key="1">
    <citation type="journal article" date="2023" name="Nat. Commun.">
        <title>Diploid and tetraploid genomes of Acorus and the evolution of monocots.</title>
        <authorList>
            <person name="Ma L."/>
            <person name="Liu K.W."/>
            <person name="Li Z."/>
            <person name="Hsiao Y.Y."/>
            <person name="Qi Y."/>
            <person name="Fu T."/>
            <person name="Tang G.D."/>
            <person name="Zhang D."/>
            <person name="Sun W.H."/>
            <person name="Liu D.K."/>
            <person name="Li Y."/>
            <person name="Chen G.Z."/>
            <person name="Liu X.D."/>
            <person name="Liao X.Y."/>
            <person name="Jiang Y.T."/>
            <person name="Yu X."/>
            <person name="Hao Y."/>
            <person name="Huang J."/>
            <person name="Zhao X.W."/>
            <person name="Ke S."/>
            <person name="Chen Y.Y."/>
            <person name="Wu W.L."/>
            <person name="Hsu J.L."/>
            <person name="Lin Y.F."/>
            <person name="Huang M.D."/>
            <person name="Li C.Y."/>
            <person name="Huang L."/>
            <person name="Wang Z.W."/>
            <person name="Zhao X."/>
            <person name="Zhong W.Y."/>
            <person name="Peng D.H."/>
            <person name="Ahmad S."/>
            <person name="Lan S."/>
            <person name="Zhang J.S."/>
            <person name="Tsai W.C."/>
            <person name="Van de Peer Y."/>
            <person name="Liu Z.J."/>
        </authorList>
    </citation>
    <scope>NUCLEOTIDE SEQUENCE</scope>
    <source>
        <strain evidence="15">SCP</strain>
    </source>
</reference>
<evidence type="ECO:0000256" key="13">
    <source>
        <dbReference type="RuleBase" id="RU000304"/>
    </source>
</evidence>
<dbReference type="EMBL" id="JAUJYN010000003">
    <property type="protein sequence ID" value="KAK1275204.1"/>
    <property type="molecule type" value="Genomic_DNA"/>
</dbReference>
<evidence type="ECO:0000256" key="2">
    <source>
        <dbReference type="ARBA" id="ARBA00022527"/>
    </source>
</evidence>
<dbReference type="SMART" id="SM00220">
    <property type="entry name" value="S_TKc"/>
    <property type="match status" value="1"/>
</dbReference>
<dbReference type="AlphaFoldDB" id="A0AAV9BEN0"/>
<evidence type="ECO:0000256" key="10">
    <source>
        <dbReference type="ARBA" id="ARBA00023136"/>
    </source>
</evidence>
<evidence type="ECO:0000256" key="9">
    <source>
        <dbReference type="ARBA" id="ARBA00022989"/>
    </source>
</evidence>
<dbReference type="InterPro" id="IPR011009">
    <property type="entry name" value="Kinase-like_dom_sf"/>
</dbReference>
<protein>
    <submittedName>
        <fullName evidence="15">G-type lectin S-receptor-like serine/threonine-protein kinase</fullName>
    </submittedName>
</protein>
<evidence type="ECO:0000256" key="4">
    <source>
        <dbReference type="ARBA" id="ARBA00022692"/>
    </source>
</evidence>
<dbReference type="PROSITE" id="PS50011">
    <property type="entry name" value="PROTEIN_KINASE_DOM"/>
    <property type="match status" value="1"/>
</dbReference>
<evidence type="ECO:0000256" key="8">
    <source>
        <dbReference type="ARBA" id="ARBA00022840"/>
    </source>
</evidence>
<keyword evidence="9" id="KW-1133">Transmembrane helix</keyword>
<accession>A0AAV9BEN0</accession>
<proteinExistence type="inferred from homology"/>
<evidence type="ECO:0000313" key="15">
    <source>
        <dbReference type="EMBL" id="KAK1275204.1"/>
    </source>
</evidence>
<dbReference type="InterPro" id="IPR017441">
    <property type="entry name" value="Protein_kinase_ATP_BS"/>
</dbReference>
<dbReference type="SUPFAM" id="SSF56112">
    <property type="entry name" value="Protein kinase-like (PK-like)"/>
    <property type="match status" value="1"/>
</dbReference>
<keyword evidence="6 12" id="KW-0547">Nucleotide-binding</keyword>
<dbReference type="Gene3D" id="1.10.510.10">
    <property type="entry name" value="Transferase(Phosphotransferase) domain 1"/>
    <property type="match status" value="1"/>
</dbReference>
<dbReference type="InterPro" id="IPR001245">
    <property type="entry name" value="Ser-Thr/Tyr_kinase_cat_dom"/>
</dbReference>
<dbReference type="InterPro" id="IPR045874">
    <property type="entry name" value="LRK10/LRL21-25-like"/>
</dbReference>
<gene>
    <name evidence="15" type="ORF">QJS04_geneDACA004015</name>
</gene>
<evidence type="ECO:0000259" key="14">
    <source>
        <dbReference type="PROSITE" id="PS50011"/>
    </source>
</evidence>
<evidence type="ECO:0000313" key="16">
    <source>
        <dbReference type="Proteomes" id="UP001179952"/>
    </source>
</evidence>
<dbReference type="GO" id="GO:0016020">
    <property type="term" value="C:membrane"/>
    <property type="evidence" value="ECO:0007669"/>
    <property type="project" value="UniProtKB-SubCell"/>
</dbReference>
<keyword evidence="7 15" id="KW-0418">Kinase</keyword>
<dbReference type="PROSITE" id="PS00108">
    <property type="entry name" value="PROTEIN_KINASE_ST"/>
    <property type="match status" value="1"/>
</dbReference>
<keyword evidence="2 13" id="KW-0723">Serine/threonine-protein kinase</keyword>
<keyword evidence="3" id="KW-0808">Transferase</keyword>